<dbReference type="PANTHER" id="PTHR10037:SF62">
    <property type="entry name" value="SODIUM CHANNEL PROTEIN 60E"/>
    <property type="match status" value="1"/>
</dbReference>
<feature type="compositionally biased region" description="Low complexity" evidence="5">
    <location>
        <begin position="60"/>
        <end position="81"/>
    </location>
</feature>
<keyword evidence="4 6" id="KW-0472">Membrane</keyword>
<name>A0ABP0JPM1_9DINO</name>
<dbReference type="InterPro" id="IPR005821">
    <property type="entry name" value="Ion_trans_dom"/>
</dbReference>
<dbReference type="PANTHER" id="PTHR10037">
    <property type="entry name" value="VOLTAGE-GATED CATION CHANNEL CALCIUM AND SODIUM"/>
    <property type="match status" value="1"/>
</dbReference>
<gene>
    <name evidence="8" type="ORF">CCMP2556_LOCUS12346</name>
</gene>
<dbReference type="SUPFAM" id="SSF81324">
    <property type="entry name" value="Voltage-gated potassium channels"/>
    <property type="match status" value="1"/>
</dbReference>
<proteinExistence type="predicted"/>
<keyword evidence="2 6" id="KW-0812">Transmembrane</keyword>
<evidence type="ECO:0000256" key="3">
    <source>
        <dbReference type="ARBA" id="ARBA00022989"/>
    </source>
</evidence>
<evidence type="ECO:0000259" key="7">
    <source>
        <dbReference type="Pfam" id="PF00520"/>
    </source>
</evidence>
<evidence type="ECO:0000256" key="2">
    <source>
        <dbReference type="ARBA" id="ARBA00022692"/>
    </source>
</evidence>
<dbReference type="Pfam" id="PF00520">
    <property type="entry name" value="Ion_trans"/>
    <property type="match status" value="1"/>
</dbReference>
<evidence type="ECO:0000256" key="6">
    <source>
        <dbReference type="SAM" id="Phobius"/>
    </source>
</evidence>
<dbReference type="EMBL" id="CAXAMN010006002">
    <property type="protein sequence ID" value="CAK9016083.1"/>
    <property type="molecule type" value="Genomic_DNA"/>
</dbReference>
<feature type="transmembrane region" description="Helical" evidence="6">
    <location>
        <begin position="333"/>
        <end position="355"/>
    </location>
</feature>
<dbReference type="InterPro" id="IPR018247">
    <property type="entry name" value="EF_Hand_1_Ca_BS"/>
</dbReference>
<feature type="region of interest" description="Disordered" evidence="5">
    <location>
        <begin position="159"/>
        <end position="186"/>
    </location>
</feature>
<sequence>MRWRFLAELSCHVRPFVQHLVVEDGAMASGILRISGNSAHSGHELLHDLPGSLTVPKGKSSSPESSLSLRSRSHSPSTSPRGVKSGLLHFRASLVESQRSILRQLDQKIQELEKVPRTYEEDVHSKILQVPFSPSATLGPAGPKDEPRVLDAKSDAMTKVPSMPLPAIGSEEEESDEELAPGQKPQIKRQVTDTFTALNGVDEKRKKNVVWIQKNARVSLIDETYESHAPGVASLSRQSKHVAAKEARRRFENSGVFATLTVEHAEQVVAESAFIGYGSDIDVITETPTTCERIVRHRWFERAAMLLTLSNVIYISIDVEFNYSGIVTRASPGFIVIDNMFCVLFLSELLIRFLAFRSCLVSLRDPAFLFDLILVSMMMLESWVMPLIDLISGDGSDLAETSSILRIARVMRILRTARIAKLVRYVPELVILLKGMMSACRSVFFTLVLLVLVTYVFSITITEVSRGTSLETDLFPGMGGTILTLIVQCVMPDLEAKFKDAAAENWFIGVLWLTFIMFGTYIMMGLLVGILVETVKTVATFERKQLDVDFAKNVLWEMITEGCADQDGDNRISEIEFARLLARPEATRALAILGVDITAALDYGHLLFEDGEPLTFAEFMEGMMTLRGSNQTTVKDMVDLRKFTAEEFSSLHKVLLDICTFLASQGMPSSTLHRVSSSVRYSRASRMTQHASAKPQWLEPPGPDGHRQTFADRPTFAKKLSD</sequence>
<feature type="compositionally biased region" description="Acidic residues" evidence="5">
    <location>
        <begin position="170"/>
        <end position="179"/>
    </location>
</feature>
<feature type="domain" description="Ion transport" evidence="7">
    <location>
        <begin position="297"/>
        <end position="537"/>
    </location>
</feature>
<dbReference type="Gene3D" id="1.20.120.350">
    <property type="entry name" value="Voltage-gated potassium channels. Chain C"/>
    <property type="match status" value="1"/>
</dbReference>
<dbReference type="Proteomes" id="UP001642484">
    <property type="component" value="Unassembled WGS sequence"/>
</dbReference>
<keyword evidence="9" id="KW-1185">Reference proteome</keyword>
<feature type="region of interest" description="Disordered" evidence="5">
    <location>
        <begin position="684"/>
        <end position="722"/>
    </location>
</feature>
<reference evidence="8 9" key="1">
    <citation type="submission" date="2024-02" db="EMBL/GenBank/DDBJ databases">
        <authorList>
            <person name="Chen Y."/>
            <person name="Shah S."/>
            <person name="Dougan E. K."/>
            <person name="Thang M."/>
            <person name="Chan C."/>
        </authorList>
    </citation>
    <scope>NUCLEOTIDE SEQUENCE [LARGE SCALE GENOMIC DNA]</scope>
</reference>
<evidence type="ECO:0000256" key="4">
    <source>
        <dbReference type="ARBA" id="ARBA00023136"/>
    </source>
</evidence>
<protein>
    <recommendedName>
        <fullName evidence="7">Ion transport domain-containing protein</fullName>
    </recommendedName>
</protein>
<accession>A0ABP0JPM1</accession>
<feature type="region of interest" description="Disordered" evidence="5">
    <location>
        <begin position="43"/>
        <end position="84"/>
    </location>
</feature>
<comment type="subcellular location">
    <subcellularLocation>
        <location evidence="1">Membrane</location>
        <topology evidence="1">Multi-pass membrane protein</topology>
    </subcellularLocation>
</comment>
<evidence type="ECO:0000256" key="5">
    <source>
        <dbReference type="SAM" id="MobiDB-lite"/>
    </source>
</evidence>
<evidence type="ECO:0000313" key="9">
    <source>
        <dbReference type="Proteomes" id="UP001642484"/>
    </source>
</evidence>
<keyword evidence="3 6" id="KW-1133">Transmembrane helix</keyword>
<feature type="transmembrane region" description="Helical" evidence="6">
    <location>
        <begin position="506"/>
        <end position="532"/>
    </location>
</feature>
<evidence type="ECO:0000313" key="8">
    <source>
        <dbReference type="EMBL" id="CAK9016083.1"/>
    </source>
</evidence>
<organism evidence="8 9">
    <name type="scientific">Durusdinium trenchii</name>
    <dbReference type="NCBI Taxonomy" id="1381693"/>
    <lineage>
        <taxon>Eukaryota</taxon>
        <taxon>Sar</taxon>
        <taxon>Alveolata</taxon>
        <taxon>Dinophyceae</taxon>
        <taxon>Suessiales</taxon>
        <taxon>Symbiodiniaceae</taxon>
        <taxon>Durusdinium</taxon>
    </lineage>
</organism>
<dbReference type="PROSITE" id="PS00018">
    <property type="entry name" value="EF_HAND_1"/>
    <property type="match status" value="1"/>
</dbReference>
<dbReference type="InterPro" id="IPR043203">
    <property type="entry name" value="VGCC_Ca_Na"/>
</dbReference>
<feature type="transmembrane region" description="Helical" evidence="6">
    <location>
        <begin position="442"/>
        <end position="462"/>
    </location>
</feature>
<dbReference type="Gene3D" id="1.10.287.70">
    <property type="match status" value="1"/>
</dbReference>
<comment type="caution">
    <text evidence="8">The sequence shown here is derived from an EMBL/GenBank/DDBJ whole genome shotgun (WGS) entry which is preliminary data.</text>
</comment>
<dbReference type="InterPro" id="IPR027359">
    <property type="entry name" value="Volt_channel_dom_sf"/>
</dbReference>
<evidence type="ECO:0000256" key="1">
    <source>
        <dbReference type="ARBA" id="ARBA00004141"/>
    </source>
</evidence>